<evidence type="ECO:0000256" key="4">
    <source>
        <dbReference type="SAM" id="MobiDB-lite"/>
    </source>
</evidence>
<reference evidence="6 7" key="1">
    <citation type="journal article" date="2017" name="PLoS Biol.">
        <title>The sea cucumber genome provides insights into morphological evolution and visceral regeneration.</title>
        <authorList>
            <person name="Zhang X."/>
            <person name="Sun L."/>
            <person name="Yuan J."/>
            <person name="Sun Y."/>
            <person name="Gao Y."/>
            <person name="Zhang L."/>
            <person name="Li S."/>
            <person name="Dai H."/>
            <person name="Hamel J.F."/>
            <person name="Liu C."/>
            <person name="Yu Y."/>
            <person name="Liu S."/>
            <person name="Lin W."/>
            <person name="Guo K."/>
            <person name="Jin S."/>
            <person name="Xu P."/>
            <person name="Storey K.B."/>
            <person name="Huan P."/>
            <person name="Zhang T."/>
            <person name="Zhou Y."/>
            <person name="Zhang J."/>
            <person name="Lin C."/>
            <person name="Li X."/>
            <person name="Xing L."/>
            <person name="Huo D."/>
            <person name="Sun M."/>
            <person name="Wang L."/>
            <person name="Mercier A."/>
            <person name="Li F."/>
            <person name="Yang H."/>
            <person name="Xiang J."/>
        </authorList>
    </citation>
    <scope>NUCLEOTIDE SEQUENCE [LARGE SCALE GENOMIC DNA]</scope>
    <source>
        <strain evidence="6">Shaxun</strain>
        <tissue evidence="6">Muscle</tissue>
    </source>
</reference>
<keyword evidence="3" id="KW-0393">Immunoglobulin domain</keyword>
<dbReference type="InterPro" id="IPR007110">
    <property type="entry name" value="Ig-like_dom"/>
</dbReference>
<dbReference type="AlphaFoldDB" id="A0A2G8JXE7"/>
<dbReference type="Pfam" id="PF07679">
    <property type="entry name" value="I-set"/>
    <property type="match status" value="1"/>
</dbReference>
<dbReference type="InterPro" id="IPR036179">
    <property type="entry name" value="Ig-like_dom_sf"/>
</dbReference>
<dbReference type="EMBL" id="MRZV01001126">
    <property type="protein sequence ID" value="PIK40413.1"/>
    <property type="molecule type" value="Genomic_DNA"/>
</dbReference>
<dbReference type="SMART" id="SM00409">
    <property type="entry name" value="IG"/>
    <property type="match status" value="1"/>
</dbReference>
<keyword evidence="6" id="KW-0808">Transferase</keyword>
<dbReference type="PROSITE" id="PS50835">
    <property type="entry name" value="IG_LIKE"/>
    <property type="match status" value="1"/>
</dbReference>
<evidence type="ECO:0000313" key="6">
    <source>
        <dbReference type="EMBL" id="PIK40413.1"/>
    </source>
</evidence>
<keyword evidence="7" id="KW-1185">Reference proteome</keyword>
<sequence>MKEKSPGGGEPAQAKFSKRLQDTSTREGTMIQLKCQVTGNPEPEVTWLFETKHVVPCQDKRITMKAGLATLTILSVQLEDAGIYACEISNGVGNKLSCTCKVVVMEDRTKKFGGKTPNFDKVISDAPDDTR</sequence>
<feature type="compositionally biased region" description="Gly residues" evidence="4">
    <location>
        <begin position="1"/>
        <end position="10"/>
    </location>
</feature>
<dbReference type="CDD" id="cd00096">
    <property type="entry name" value="Ig"/>
    <property type="match status" value="1"/>
</dbReference>
<dbReference type="InterPro" id="IPR003599">
    <property type="entry name" value="Ig_sub"/>
</dbReference>
<comment type="subcellular location">
    <subcellularLocation>
        <location evidence="1">Cytoplasm</location>
    </subcellularLocation>
</comment>
<feature type="domain" description="Ig-like" evidence="5">
    <location>
        <begin position="11"/>
        <end position="97"/>
    </location>
</feature>
<dbReference type="GO" id="GO:0005737">
    <property type="term" value="C:cytoplasm"/>
    <property type="evidence" value="ECO:0007669"/>
    <property type="project" value="UniProtKB-SubCell"/>
</dbReference>
<dbReference type="InterPro" id="IPR003598">
    <property type="entry name" value="Ig_sub2"/>
</dbReference>
<evidence type="ECO:0000256" key="1">
    <source>
        <dbReference type="ARBA" id="ARBA00004496"/>
    </source>
</evidence>
<evidence type="ECO:0000313" key="7">
    <source>
        <dbReference type="Proteomes" id="UP000230750"/>
    </source>
</evidence>
<comment type="caution">
    <text evidence="6">The sequence shown here is derived from an EMBL/GenBank/DDBJ whole genome shotgun (WGS) entry which is preliminary data.</text>
</comment>
<evidence type="ECO:0000256" key="2">
    <source>
        <dbReference type="ARBA" id="ARBA00022490"/>
    </source>
</evidence>
<evidence type="ECO:0000259" key="5">
    <source>
        <dbReference type="PROSITE" id="PS50835"/>
    </source>
</evidence>
<evidence type="ECO:0000256" key="3">
    <source>
        <dbReference type="ARBA" id="ARBA00023319"/>
    </source>
</evidence>
<dbReference type="SMART" id="SM00408">
    <property type="entry name" value="IGc2"/>
    <property type="match status" value="1"/>
</dbReference>
<proteinExistence type="predicted"/>
<dbReference type="Proteomes" id="UP000230750">
    <property type="component" value="Unassembled WGS sequence"/>
</dbReference>
<dbReference type="Gene3D" id="2.60.40.10">
    <property type="entry name" value="Immunoglobulins"/>
    <property type="match status" value="1"/>
</dbReference>
<feature type="region of interest" description="Disordered" evidence="4">
    <location>
        <begin position="1"/>
        <end position="25"/>
    </location>
</feature>
<organism evidence="6 7">
    <name type="scientific">Stichopus japonicus</name>
    <name type="common">Sea cucumber</name>
    <dbReference type="NCBI Taxonomy" id="307972"/>
    <lineage>
        <taxon>Eukaryota</taxon>
        <taxon>Metazoa</taxon>
        <taxon>Echinodermata</taxon>
        <taxon>Eleutherozoa</taxon>
        <taxon>Echinozoa</taxon>
        <taxon>Holothuroidea</taxon>
        <taxon>Aspidochirotacea</taxon>
        <taxon>Aspidochirotida</taxon>
        <taxon>Stichopodidae</taxon>
        <taxon>Apostichopus</taxon>
    </lineage>
</organism>
<dbReference type="PANTHER" id="PTHR47633:SF15">
    <property type="entry name" value="IG-LIKE DOMAIN-CONTAINING PROTEIN"/>
    <property type="match status" value="1"/>
</dbReference>
<dbReference type="GO" id="GO:0016301">
    <property type="term" value="F:kinase activity"/>
    <property type="evidence" value="ECO:0007669"/>
    <property type="project" value="UniProtKB-KW"/>
</dbReference>
<gene>
    <name evidence="6" type="ORF">BSL78_22735</name>
</gene>
<dbReference type="InterPro" id="IPR013783">
    <property type="entry name" value="Ig-like_fold"/>
</dbReference>
<dbReference type="OrthoDB" id="428111at2759"/>
<accession>A0A2G8JXE7</accession>
<keyword evidence="2" id="KW-0963">Cytoplasm</keyword>
<keyword evidence="6" id="KW-0418">Kinase</keyword>
<dbReference type="InterPro" id="IPR013098">
    <property type="entry name" value="Ig_I-set"/>
</dbReference>
<dbReference type="SUPFAM" id="SSF48726">
    <property type="entry name" value="Immunoglobulin"/>
    <property type="match status" value="1"/>
</dbReference>
<dbReference type="STRING" id="307972.A0A2G8JXE7"/>
<protein>
    <submittedName>
        <fullName evidence="6">Putative striated muscle-specific serine/threonine-protein kinase-like</fullName>
    </submittedName>
</protein>
<dbReference type="PANTHER" id="PTHR47633">
    <property type="entry name" value="IMMUNOGLOBULIN"/>
    <property type="match status" value="1"/>
</dbReference>
<name>A0A2G8JXE7_STIJA</name>
<dbReference type="FunFam" id="2.60.40.10:FF:000425">
    <property type="entry name" value="Myosin light chain kinase"/>
    <property type="match status" value="1"/>
</dbReference>